<dbReference type="EC" id="2.7.13.3" evidence="1"/>
<gene>
    <name evidence="1" type="primary">rcsC_1</name>
    <name evidence="1" type="ORF">NCTC12126_05709</name>
</gene>
<proteinExistence type="predicted"/>
<organism evidence="1 2">
    <name type="scientific">Enterobacter cancerogenus</name>
    <dbReference type="NCBI Taxonomy" id="69218"/>
    <lineage>
        <taxon>Bacteria</taxon>
        <taxon>Pseudomonadati</taxon>
        <taxon>Pseudomonadota</taxon>
        <taxon>Gammaproteobacteria</taxon>
        <taxon>Enterobacterales</taxon>
        <taxon>Enterobacteriaceae</taxon>
        <taxon>Enterobacter</taxon>
        <taxon>Enterobacter cloacae complex</taxon>
    </lineage>
</organism>
<sequence length="141" mass="15871">MKYLVSFRTTLKVSRYLFRALALLLWLLVALISVFYIVNALNQKEAEIRQEFSISSDQAQRYIQRTSDVMKELKYIAENRLTAENGIMAIRGRKDKTEVPNFEPLFPDSDCSAMVTPGAVRSNPLPGLCATGGIIFPPPTI</sequence>
<dbReference type="Proteomes" id="UP000351155">
    <property type="component" value="Unassembled WGS sequence"/>
</dbReference>
<dbReference type="GO" id="GO:0004673">
    <property type="term" value="F:protein histidine kinase activity"/>
    <property type="evidence" value="ECO:0007669"/>
    <property type="project" value="UniProtKB-EC"/>
</dbReference>
<reference evidence="1 2" key="1">
    <citation type="submission" date="2019-03" db="EMBL/GenBank/DDBJ databases">
        <authorList>
            <consortium name="Pathogen Informatics"/>
        </authorList>
    </citation>
    <scope>NUCLEOTIDE SEQUENCE [LARGE SCALE GENOMIC DNA]</scope>
    <source>
        <strain evidence="1 2">NCTC12126</strain>
    </source>
</reference>
<dbReference type="AlphaFoldDB" id="A0A484Z7P8"/>
<evidence type="ECO:0000313" key="1">
    <source>
        <dbReference type="EMBL" id="VFS44407.1"/>
    </source>
</evidence>
<keyword evidence="1" id="KW-0418">Kinase</keyword>
<keyword evidence="1" id="KW-0808">Transferase</keyword>
<evidence type="ECO:0000313" key="2">
    <source>
        <dbReference type="Proteomes" id="UP000351155"/>
    </source>
</evidence>
<dbReference type="EMBL" id="CAADIW010000073">
    <property type="protein sequence ID" value="VFS44407.1"/>
    <property type="molecule type" value="Genomic_DNA"/>
</dbReference>
<accession>A0A484Z7P8</accession>
<name>A0A484Z7P8_9ENTR</name>
<protein>
    <submittedName>
        <fullName evidence="1">Two-component system, NarL family, capsular synthesis sensor histidine kinase RcsC</fullName>
        <ecNumber evidence="1">2.7.13.3</ecNumber>
    </submittedName>
</protein>